<protein>
    <submittedName>
        <fullName evidence="1">S-adenosylmethionine:diacylglycerol 3-amino-3-carboxypropyl transferase-like protein</fullName>
    </submittedName>
</protein>
<dbReference type="AlphaFoldDB" id="H1Y1E5"/>
<keyword evidence="2" id="KW-1185">Reference proteome</keyword>
<dbReference type="HOGENOM" id="CLU_059322_0_0_10"/>
<evidence type="ECO:0000313" key="1">
    <source>
        <dbReference type="EMBL" id="EHQ30279.1"/>
    </source>
</evidence>
<dbReference type="PANTHER" id="PTHR47473:SF1">
    <property type="entry name" value="METHYLTRANSFERASE DOMAIN-CONTAINING PROTEIN"/>
    <property type="match status" value="1"/>
</dbReference>
<sequence length="362" mass="41359">MDELTKKVDFNIIRYANCWEDADILLQGLSPAAGTKILSIGSAGDNSFALLATHPAIVVAVDINRIQLHLIELKKAAIQALDYAEVLQFLGFEPSSQRLKMFNSFKAGLSTEARAYWEAKKTIIETGVIYAGKFETYFKLFTSRILPLIHSKKTVAQLFAIKTQVEQEAFFNQKWNSWRWKLLFKIFFSKYVMGRYGRDPEFMKEVDVSVSTTIYNQASAHLKSAEAQQNFILHFTLTGTFGTLLPYYLREENFALIKSNIDRLVIKEGYAQQAIGDYGKFGAMNLSNIFEYMDKRTFSAVAEALVAGTERGGKLAYWNLMVPRRISQVFAEKVNYERELSTELTKKDKGFFYNQMIIDTIK</sequence>
<organism evidence="1 2">
    <name type="scientific">Mucilaginibacter paludis DSM 18603</name>
    <dbReference type="NCBI Taxonomy" id="714943"/>
    <lineage>
        <taxon>Bacteria</taxon>
        <taxon>Pseudomonadati</taxon>
        <taxon>Bacteroidota</taxon>
        <taxon>Sphingobacteriia</taxon>
        <taxon>Sphingobacteriales</taxon>
        <taxon>Sphingobacteriaceae</taxon>
        <taxon>Mucilaginibacter</taxon>
    </lineage>
</organism>
<dbReference type="InterPro" id="IPR021829">
    <property type="entry name" value="DUF3419"/>
</dbReference>
<dbReference type="RefSeq" id="WP_008511883.1">
    <property type="nucleotide sequence ID" value="NZ_CM001403.1"/>
</dbReference>
<dbReference type="eggNOG" id="COG5379">
    <property type="taxonomic scope" value="Bacteria"/>
</dbReference>
<accession>H1Y1E5</accession>
<dbReference type="OrthoDB" id="1522784at2"/>
<dbReference type="PANTHER" id="PTHR47473">
    <property type="entry name" value="BTA1P"/>
    <property type="match status" value="1"/>
</dbReference>
<evidence type="ECO:0000313" key="2">
    <source>
        <dbReference type="Proteomes" id="UP000002774"/>
    </source>
</evidence>
<dbReference type="EMBL" id="CM001403">
    <property type="protein sequence ID" value="EHQ30279.1"/>
    <property type="molecule type" value="Genomic_DNA"/>
</dbReference>
<name>H1Y1E5_9SPHI</name>
<proteinExistence type="predicted"/>
<gene>
    <name evidence="1" type="ORF">Mucpa_6223</name>
</gene>
<dbReference type="Pfam" id="PF11899">
    <property type="entry name" value="DUF3419"/>
    <property type="match status" value="1"/>
</dbReference>
<dbReference type="GO" id="GO:0016740">
    <property type="term" value="F:transferase activity"/>
    <property type="evidence" value="ECO:0007669"/>
    <property type="project" value="UniProtKB-KW"/>
</dbReference>
<dbReference type="STRING" id="714943.Mucpa_6223"/>
<reference evidence="1" key="1">
    <citation type="submission" date="2011-09" db="EMBL/GenBank/DDBJ databases">
        <title>The permanent draft genome of Mucilaginibacter paludis DSM 18603.</title>
        <authorList>
            <consortium name="US DOE Joint Genome Institute (JGI-PGF)"/>
            <person name="Lucas S."/>
            <person name="Han J."/>
            <person name="Lapidus A."/>
            <person name="Bruce D."/>
            <person name="Goodwin L."/>
            <person name="Pitluck S."/>
            <person name="Peters L."/>
            <person name="Kyrpides N."/>
            <person name="Mavromatis K."/>
            <person name="Ivanova N."/>
            <person name="Mikhailova N."/>
            <person name="Held B."/>
            <person name="Detter J.C."/>
            <person name="Tapia R."/>
            <person name="Han C."/>
            <person name="Land M."/>
            <person name="Hauser L."/>
            <person name="Markowitz V."/>
            <person name="Cheng J.-F."/>
            <person name="Hugenholtz P."/>
            <person name="Woyke T."/>
            <person name="Wu D."/>
            <person name="Tindall B."/>
            <person name="Brambilla E."/>
            <person name="Klenk H.-P."/>
            <person name="Eisen J.A."/>
        </authorList>
    </citation>
    <scope>NUCLEOTIDE SEQUENCE [LARGE SCALE GENOMIC DNA]</scope>
    <source>
        <strain evidence="1">DSM 18603</strain>
    </source>
</reference>
<dbReference type="Proteomes" id="UP000002774">
    <property type="component" value="Chromosome"/>
</dbReference>